<dbReference type="HAMAP" id="MF_00017">
    <property type="entry name" value="RecR"/>
    <property type="match status" value="1"/>
</dbReference>
<keyword evidence="6 7" id="KW-0234">DNA repair</keyword>
<keyword evidence="5 7" id="KW-0233">DNA recombination</keyword>
<organism evidence="9 10">
    <name type="scientific">Eiseniibacteriota bacterium</name>
    <dbReference type="NCBI Taxonomy" id="2212470"/>
    <lineage>
        <taxon>Bacteria</taxon>
        <taxon>Candidatus Eiseniibacteriota</taxon>
    </lineage>
</organism>
<dbReference type="Pfam" id="PF21175">
    <property type="entry name" value="RecR_C"/>
    <property type="match status" value="1"/>
</dbReference>
<evidence type="ECO:0000256" key="1">
    <source>
        <dbReference type="ARBA" id="ARBA00022723"/>
    </source>
</evidence>
<dbReference type="AlphaFoldDB" id="A0A948RWR0"/>
<dbReference type="InterPro" id="IPR000093">
    <property type="entry name" value="DNA_Rcmb_RecR"/>
</dbReference>
<evidence type="ECO:0000256" key="3">
    <source>
        <dbReference type="ARBA" id="ARBA00022771"/>
    </source>
</evidence>
<feature type="domain" description="Toprim" evidence="8">
    <location>
        <begin position="80"/>
        <end position="175"/>
    </location>
</feature>
<dbReference type="GO" id="GO:0006310">
    <property type="term" value="P:DNA recombination"/>
    <property type="evidence" value="ECO:0007669"/>
    <property type="project" value="UniProtKB-UniRule"/>
</dbReference>
<dbReference type="GO" id="GO:0006281">
    <property type="term" value="P:DNA repair"/>
    <property type="evidence" value="ECO:0007669"/>
    <property type="project" value="UniProtKB-UniRule"/>
</dbReference>
<dbReference type="Pfam" id="PF02132">
    <property type="entry name" value="RecR_ZnF"/>
    <property type="match status" value="1"/>
</dbReference>
<dbReference type="NCBIfam" id="TIGR00615">
    <property type="entry name" value="recR"/>
    <property type="match status" value="1"/>
</dbReference>
<keyword evidence="3 7" id="KW-0863">Zinc-finger</keyword>
<dbReference type="SUPFAM" id="SSF111304">
    <property type="entry name" value="Recombination protein RecR"/>
    <property type="match status" value="1"/>
</dbReference>
<gene>
    <name evidence="7 9" type="primary">recR</name>
    <name evidence="9" type="ORF">KJ970_01915</name>
</gene>
<dbReference type="Proteomes" id="UP000777784">
    <property type="component" value="Unassembled WGS sequence"/>
</dbReference>
<dbReference type="PROSITE" id="PS01300">
    <property type="entry name" value="RECR"/>
    <property type="match status" value="1"/>
</dbReference>
<evidence type="ECO:0000256" key="7">
    <source>
        <dbReference type="HAMAP-Rule" id="MF_00017"/>
    </source>
</evidence>
<evidence type="ECO:0000256" key="6">
    <source>
        <dbReference type="ARBA" id="ARBA00023204"/>
    </source>
</evidence>
<sequence length="198" mass="21705">MYSSQHLETLIGCLARLPGIGVKTAQRLGFHLLRVPDENARDLANAILRVRDEVGTCLTCGNVSETQPCYICRDDKRDLSLLCVVEQPGDVVVLERTGAFKGLYHVLRGSLSPLDGAGPEEIGLQALIDRVRKERFQEVVVATNPTPQGEATAHLIRSLLEGHPVQVTRIARGVPMGSDLELFDQATLTRSLEGRKEL</sequence>
<dbReference type="SMART" id="SM00493">
    <property type="entry name" value="TOPRIM"/>
    <property type="match status" value="1"/>
</dbReference>
<evidence type="ECO:0000256" key="4">
    <source>
        <dbReference type="ARBA" id="ARBA00022833"/>
    </source>
</evidence>
<keyword evidence="4 7" id="KW-0862">Zinc</keyword>
<protein>
    <recommendedName>
        <fullName evidence="7">Recombination protein RecR</fullName>
    </recommendedName>
</protein>
<evidence type="ECO:0000256" key="2">
    <source>
        <dbReference type="ARBA" id="ARBA00022763"/>
    </source>
</evidence>
<dbReference type="Pfam" id="PF13662">
    <property type="entry name" value="Toprim_4"/>
    <property type="match status" value="1"/>
</dbReference>
<evidence type="ECO:0000313" key="10">
    <source>
        <dbReference type="Proteomes" id="UP000777784"/>
    </source>
</evidence>
<evidence type="ECO:0000313" key="9">
    <source>
        <dbReference type="EMBL" id="MBU2689659.1"/>
    </source>
</evidence>
<dbReference type="PANTHER" id="PTHR30446">
    <property type="entry name" value="RECOMBINATION PROTEIN RECR"/>
    <property type="match status" value="1"/>
</dbReference>
<dbReference type="Gene3D" id="3.40.1360.10">
    <property type="match status" value="1"/>
</dbReference>
<dbReference type="InterPro" id="IPR006171">
    <property type="entry name" value="TOPRIM_dom"/>
</dbReference>
<name>A0A948RWR0_UNCEI</name>
<accession>A0A948RWR0</accession>
<dbReference type="InterPro" id="IPR034137">
    <property type="entry name" value="TOPRIM_RecR"/>
</dbReference>
<dbReference type="PROSITE" id="PS50880">
    <property type="entry name" value="TOPRIM"/>
    <property type="match status" value="1"/>
</dbReference>
<feature type="zinc finger region" description="C4-type" evidence="7">
    <location>
        <begin position="57"/>
        <end position="72"/>
    </location>
</feature>
<dbReference type="InterPro" id="IPR015967">
    <property type="entry name" value="Rcmb_RecR_Znf"/>
</dbReference>
<dbReference type="CDD" id="cd01025">
    <property type="entry name" value="TOPRIM_recR"/>
    <property type="match status" value="1"/>
</dbReference>
<reference evidence="9" key="1">
    <citation type="submission" date="2021-05" db="EMBL/GenBank/DDBJ databases">
        <title>Energy efficiency and biological interactions define the core microbiome of deep oligotrophic groundwater.</title>
        <authorList>
            <person name="Mehrshad M."/>
            <person name="Lopez-Fernandez M."/>
            <person name="Bell E."/>
            <person name="Bernier-Latmani R."/>
            <person name="Bertilsson S."/>
            <person name="Dopson M."/>
        </authorList>
    </citation>
    <scope>NUCLEOTIDE SEQUENCE</scope>
    <source>
        <strain evidence="9">Modern_marine.mb.64</strain>
    </source>
</reference>
<keyword evidence="1 7" id="KW-0479">Metal-binding</keyword>
<proteinExistence type="inferred from homology"/>
<dbReference type="EMBL" id="JAHJDP010000012">
    <property type="protein sequence ID" value="MBU2689659.1"/>
    <property type="molecule type" value="Genomic_DNA"/>
</dbReference>
<keyword evidence="2 7" id="KW-0227">DNA damage</keyword>
<comment type="caution">
    <text evidence="9">The sequence shown here is derived from an EMBL/GenBank/DDBJ whole genome shotgun (WGS) entry which is preliminary data.</text>
</comment>
<comment type="similarity">
    <text evidence="7">Belongs to the RecR family.</text>
</comment>
<dbReference type="GO" id="GO:0003677">
    <property type="term" value="F:DNA binding"/>
    <property type="evidence" value="ECO:0007669"/>
    <property type="project" value="UniProtKB-UniRule"/>
</dbReference>
<dbReference type="PANTHER" id="PTHR30446:SF0">
    <property type="entry name" value="RECOMBINATION PROTEIN RECR"/>
    <property type="match status" value="1"/>
</dbReference>
<dbReference type="Gene3D" id="1.10.8.420">
    <property type="entry name" value="RecR Domain 1"/>
    <property type="match status" value="1"/>
</dbReference>
<dbReference type="Pfam" id="PF21176">
    <property type="entry name" value="RecR_HhH"/>
    <property type="match status" value="1"/>
</dbReference>
<comment type="function">
    <text evidence="7">May play a role in DNA repair. It seems to be involved in an RecBC-independent recombinational process of DNA repair. It may act with RecF and RecO.</text>
</comment>
<dbReference type="Gene3D" id="6.10.250.240">
    <property type="match status" value="1"/>
</dbReference>
<evidence type="ECO:0000256" key="5">
    <source>
        <dbReference type="ARBA" id="ARBA00023172"/>
    </source>
</evidence>
<dbReference type="GO" id="GO:0008270">
    <property type="term" value="F:zinc ion binding"/>
    <property type="evidence" value="ECO:0007669"/>
    <property type="project" value="UniProtKB-KW"/>
</dbReference>
<evidence type="ECO:0000259" key="8">
    <source>
        <dbReference type="PROSITE" id="PS50880"/>
    </source>
</evidence>
<dbReference type="InterPro" id="IPR023627">
    <property type="entry name" value="Rcmb_RecR"/>
</dbReference>